<evidence type="ECO:0000259" key="1">
    <source>
        <dbReference type="Pfam" id="PF10551"/>
    </source>
</evidence>
<dbReference type="InterPro" id="IPR018289">
    <property type="entry name" value="MULE_transposase_dom"/>
</dbReference>
<dbReference type="Gramene" id="ESW06893">
    <property type="protein sequence ID" value="ESW06893"/>
    <property type="gene ID" value="PHAVU_010G085200g"/>
</dbReference>
<keyword evidence="3" id="KW-1185">Reference proteome</keyword>
<sequence length="277" mass="32045">MVNSIKANPSIPGKTLIAKIKSRYGYSIMYKEAWMEKKKAFAIKLDDWDESYNHLPRWLQLVQESFLGTFVEYVTRPFVIDDAQDNSCQILECVFWPFKPCIDDFNYCKPIVQVNKTFLTGKYHGTLLTAIGQDGNHNIFPLPFAIVEGETKVALIWFFRLLRSHVILQQNICMIADRGKTIFSALKSPEVAWKGHGLLLVYCISHIAFNFNKKFERTKSWLVERGTKIECMLRAGHQYLEDITALLRKNEQQSAMCHVQSCNRHNSEFDVQELPIA</sequence>
<dbReference type="OMA" id="MTHDAND"/>
<dbReference type="STRING" id="3885.V7AQK9"/>
<evidence type="ECO:0000313" key="3">
    <source>
        <dbReference type="Proteomes" id="UP000000226"/>
    </source>
</evidence>
<dbReference type="Pfam" id="PF10551">
    <property type="entry name" value="MULE"/>
    <property type="match status" value="1"/>
</dbReference>
<feature type="domain" description="MULE transposase" evidence="1">
    <location>
        <begin position="112"/>
        <end position="207"/>
    </location>
</feature>
<reference evidence="3" key="1">
    <citation type="journal article" date="2014" name="Nat. Genet.">
        <title>A reference genome for common bean and genome-wide analysis of dual domestications.</title>
        <authorList>
            <person name="Schmutz J."/>
            <person name="McClean P.E."/>
            <person name="Mamidi S."/>
            <person name="Wu G.A."/>
            <person name="Cannon S.B."/>
            <person name="Grimwood J."/>
            <person name="Jenkins J."/>
            <person name="Shu S."/>
            <person name="Song Q."/>
            <person name="Chavarro C."/>
            <person name="Torres-Torres M."/>
            <person name="Geffroy V."/>
            <person name="Moghaddam S.M."/>
            <person name="Gao D."/>
            <person name="Abernathy B."/>
            <person name="Barry K."/>
            <person name="Blair M."/>
            <person name="Brick M.A."/>
            <person name="Chovatia M."/>
            <person name="Gepts P."/>
            <person name="Goodstein D.M."/>
            <person name="Gonzales M."/>
            <person name="Hellsten U."/>
            <person name="Hyten D.L."/>
            <person name="Jia G."/>
            <person name="Kelly J.D."/>
            <person name="Kudrna D."/>
            <person name="Lee R."/>
            <person name="Richard M.M."/>
            <person name="Miklas P.N."/>
            <person name="Osorno J.M."/>
            <person name="Rodrigues J."/>
            <person name="Thareau V."/>
            <person name="Urrea C.A."/>
            <person name="Wang M."/>
            <person name="Yu Y."/>
            <person name="Zhang M."/>
            <person name="Wing R.A."/>
            <person name="Cregan P.B."/>
            <person name="Rokhsar D.S."/>
            <person name="Jackson S.A."/>
        </authorList>
    </citation>
    <scope>NUCLEOTIDE SEQUENCE [LARGE SCALE GENOMIC DNA]</scope>
    <source>
        <strain evidence="3">cv. G19833</strain>
    </source>
</reference>
<dbReference type="PANTHER" id="PTHR31973">
    <property type="entry name" value="POLYPROTEIN, PUTATIVE-RELATED"/>
    <property type="match status" value="1"/>
</dbReference>
<dbReference type="EMBL" id="CM002297">
    <property type="protein sequence ID" value="ESW06893.1"/>
    <property type="molecule type" value="Genomic_DNA"/>
</dbReference>
<dbReference type="AlphaFoldDB" id="V7AQK9"/>
<accession>V7AQK9</accession>
<gene>
    <name evidence="2" type="ORF">PHAVU_010G085200g</name>
</gene>
<proteinExistence type="predicted"/>
<name>V7AQK9_PHAVU</name>
<dbReference type="PANTHER" id="PTHR31973:SF195">
    <property type="entry name" value="MUDR FAMILY TRANSPOSASE"/>
    <property type="match status" value="1"/>
</dbReference>
<dbReference type="Proteomes" id="UP000000226">
    <property type="component" value="Chromosome 10"/>
</dbReference>
<organism evidence="2 3">
    <name type="scientific">Phaseolus vulgaris</name>
    <name type="common">Kidney bean</name>
    <name type="synonym">French bean</name>
    <dbReference type="NCBI Taxonomy" id="3885"/>
    <lineage>
        <taxon>Eukaryota</taxon>
        <taxon>Viridiplantae</taxon>
        <taxon>Streptophyta</taxon>
        <taxon>Embryophyta</taxon>
        <taxon>Tracheophyta</taxon>
        <taxon>Spermatophyta</taxon>
        <taxon>Magnoliopsida</taxon>
        <taxon>eudicotyledons</taxon>
        <taxon>Gunneridae</taxon>
        <taxon>Pentapetalae</taxon>
        <taxon>rosids</taxon>
        <taxon>fabids</taxon>
        <taxon>Fabales</taxon>
        <taxon>Fabaceae</taxon>
        <taxon>Papilionoideae</taxon>
        <taxon>50 kb inversion clade</taxon>
        <taxon>NPAAA clade</taxon>
        <taxon>indigoferoid/millettioid clade</taxon>
        <taxon>Phaseoleae</taxon>
        <taxon>Phaseolus</taxon>
    </lineage>
</organism>
<dbReference type="eggNOG" id="ENOG502QSE3">
    <property type="taxonomic scope" value="Eukaryota"/>
</dbReference>
<evidence type="ECO:0000313" key="2">
    <source>
        <dbReference type="EMBL" id="ESW06893.1"/>
    </source>
</evidence>
<protein>
    <recommendedName>
        <fullName evidence="1">MULE transposase domain-containing protein</fullName>
    </recommendedName>
</protein>
<dbReference type="OrthoDB" id="683469at2759"/>